<dbReference type="GO" id="GO:0005829">
    <property type="term" value="C:cytosol"/>
    <property type="evidence" value="ECO:0007669"/>
    <property type="project" value="TreeGrafter"/>
</dbReference>
<reference evidence="4" key="1">
    <citation type="submission" date="2013-11" db="EMBL/GenBank/DDBJ databases">
        <authorList>
            <person name="GENOMES U."/>
        </authorList>
    </citation>
    <scope>NUCLEOTIDE SEQUENCE</scope>
    <source>
        <strain evidence="4">MVT06</strain>
    </source>
</reference>
<protein>
    <recommendedName>
        <fullName evidence="3">Ribose-5-phosphate isomerase A</fullName>
        <ecNumber evidence="3">5.3.1.6</ecNumber>
    </recommendedName>
    <alternativeName>
        <fullName evidence="3">Phosphoriboisomerase A</fullName>
        <shortName evidence="3">PRI</shortName>
    </alternativeName>
</protein>
<dbReference type="GO" id="GO:0004751">
    <property type="term" value="F:ribose-5-phosphate isomerase activity"/>
    <property type="evidence" value="ECO:0007669"/>
    <property type="project" value="UniProtKB-UniRule"/>
</dbReference>
<dbReference type="HAMAP" id="MF_00170">
    <property type="entry name" value="Rib_5P_isom_A"/>
    <property type="match status" value="1"/>
</dbReference>
<dbReference type="SMART" id="SM01134">
    <property type="entry name" value="DeoRC"/>
    <property type="match status" value="1"/>
</dbReference>
<accession>A0A024LRK2</accession>
<dbReference type="GO" id="GO:0006014">
    <property type="term" value="P:D-ribose metabolic process"/>
    <property type="evidence" value="ECO:0007669"/>
    <property type="project" value="TreeGrafter"/>
</dbReference>
<evidence type="ECO:0000256" key="2">
    <source>
        <dbReference type="ARBA" id="ARBA00023235"/>
    </source>
</evidence>
<dbReference type="PANTHER" id="PTHR11934:SF0">
    <property type="entry name" value="RIBOSE-5-PHOSPHATE ISOMERASE"/>
    <property type="match status" value="1"/>
</dbReference>
<dbReference type="Pfam" id="PF06026">
    <property type="entry name" value="Rib_5-P_isom_A"/>
    <property type="match status" value="1"/>
</dbReference>
<comment type="subunit">
    <text evidence="3">Homodimer.</text>
</comment>
<dbReference type="GO" id="GO:0009052">
    <property type="term" value="P:pentose-phosphate shunt, non-oxidative branch"/>
    <property type="evidence" value="ECO:0007669"/>
    <property type="project" value="UniProtKB-UniRule"/>
</dbReference>
<dbReference type="Gene3D" id="3.40.50.1360">
    <property type="match status" value="1"/>
</dbReference>
<keyword evidence="2 3" id="KW-0413">Isomerase</keyword>
<feature type="binding site" evidence="3">
    <location>
        <begin position="28"/>
        <end position="31"/>
    </location>
    <ligand>
        <name>substrate</name>
    </ligand>
</feature>
<sequence>MDAQKLKKMAATKALEFVQNDMRLGIGAGSTVNEFIRLLGERVANGLRVIGVAASHYSEQLCLKYGVPVTTLEQISELDLDIDGADEIGPNMTLIKGGGGALLREKIVAAASRTMLVIADETKVVKTLGSFALPIEVNQFGMSVTRKAIEKVADDLGLSGEIRLRMNGNIPFKTDEGHFILDAFWGCIMQPKILSDALFEIPGVVEHGLFLGLASRSIIAMADGTIKILEPCDF</sequence>
<comment type="pathway">
    <text evidence="3">Carbohydrate degradation; pentose phosphate pathway; D-ribose 5-phosphate from D-ribulose 5-phosphate (non-oxidative stage): step 1/1.</text>
</comment>
<organism evidence="4">
    <name type="scientific">Bartonella schoenbuchensis</name>
    <dbReference type="NCBI Taxonomy" id="165694"/>
    <lineage>
        <taxon>Bacteria</taxon>
        <taxon>Pseudomonadati</taxon>
        <taxon>Pseudomonadota</taxon>
        <taxon>Alphaproteobacteria</taxon>
        <taxon>Hyphomicrobiales</taxon>
        <taxon>Bartonellaceae</taxon>
        <taxon>Bartonella</taxon>
    </lineage>
</organism>
<dbReference type="FunFam" id="3.40.50.1360:FF:000001">
    <property type="entry name" value="Ribose-5-phosphate isomerase A"/>
    <property type="match status" value="1"/>
</dbReference>
<evidence type="ECO:0000256" key="3">
    <source>
        <dbReference type="HAMAP-Rule" id="MF_00170"/>
    </source>
</evidence>
<evidence type="ECO:0000313" key="4">
    <source>
        <dbReference type="EMBL" id="CDP80010.1"/>
    </source>
</evidence>
<comment type="similarity">
    <text evidence="3">Belongs to the ribose 5-phosphate isomerase family.</text>
</comment>
<dbReference type="InterPro" id="IPR037171">
    <property type="entry name" value="NagB/RpiA_transferase-like"/>
</dbReference>
<dbReference type="UniPathway" id="UPA00115">
    <property type="reaction ID" value="UER00412"/>
</dbReference>
<dbReference type="InterPro" id="IPR004788">
    <property type="entry name" value="Ribose5P_isomerase_type_A"/>
</dbReference>
<dbReference type="PANTHER" id="PTHR11934">
    <property type="entry name" value="RIBOSE-5-PHOSPHATE ISOMERASE"/>
    <property type="match status" value="1"/>
</dbReference>
<evidence type="ECO:0000256" key="1">
    <source>
        <dbReference type="ARBA" id="ARBA00001713"/>
    </source>
</evidence>
<feature type="binding site" evidence="3">
    <location>
        <position position="123"/>
    </location>
    <ligand>
        <name>substrate</name>
    </ligand>
</feature>
<feature type="binding site" evidence="3">
    <location>
        <begin position="83"/>
        <end position="86"/>
    </location>
    <ligand>
        <name>substrate</name>
    </ligand>
</feature>
<feature type="active site" description="Proton acceptor" evidence="3">
    <location>
        <position position="105"/>
    </location>
</feature>
<dbReference type="EC" id="5.3.1.6" evidence="3"/>
<comment type="function">
    <text evidence="3">Catalyzes the reversible conversion of ribose-5-phosphate to ribulose 5-phosphate.</text>
</comment>
<proteinExistence type="inferred from homology"/>
<name>A0A024LRK2_9HYPH</name>
<gene>
    <name evidence="3 4" type="primary">rpiA</name>
    <name evidence="4" type="ORF">BN1046_00919</name>
</gene>
<comment type="catalytic activity">
    <reaction evidence="1 3">
        <text>aldehydo-D-ribose 5-phosphate = D-ribulose 5-phosphate</text>
        <dbReference type="Rhea" id="RHEA:14657"/>
        <dbReference type="ChEBI" id="CHEBI:58121"/>
        <dbReference type="ChEBI" id="CHEBI:58273"/>
        <dbReference type="EC" id="5.3.1.6"/>
    </reaction>
</comment>
<reference evidence="4" key="2">
    <citation type="submission" date="2014-05" db="EMBL/GenBank/DDBJ databases">
        <title>Genome sequencing of Bartonella spp. isolated from human blood.</title>
        <authorList>
            <person name="Raoult D."/>
        </authorList>
    </citation>
    <scope>NUCLEOTIDE SEQUENCE</scope>
    <source>
        <strain evidence="4">MVT06</strain>
    </source>
</reference>
<dbReference type="InterPro" id="IPR020672">
    <property type="entry name" value="Ribose5P_isomerase_typA_subgr"/>
</dbReference>
<dbReference type="SUPFAM" id="SSF75445">
    <property type="entry name" value="D-ribose-5-phosphate isomerase (RpiA), lid domain"/>
    <property type="match status" value="1"/>
</dbReference>
<dbReference type="NCBIfam" id="NF001924">
    <property type="entry name" value="PRK00702.1"/>
    <property type="match status" value="1"/>
</dbReference>
<dbReference type="SUPFAM" id="SSF100950">
    <property type="entry name" value="NagB/RpiA/CoA transferase-like"/>
    <property type="match status" value="1"/>
</dbReference>
<dbReference type="EMBL" id="HG977196">
    <property type="protein sequence ID" value="CDP80010.1"/>
    <property type="molecule type" value="Genomic_DNA"/>
</dbReference>
<dbReference type="NCBIfam" id="TIGR00021">
    <property type="entry name" value="rpiA"/>
    <property type="match status" value="1"/>
</dbReference>
<dbReference type="AlphaFoldDB" id="A0A024LRK2"/>
<feature type="binding site" evidence="3">
    <location>
        <begin position="96"/>
        <end position="99"/>
    </location>
    <ligand>
        <name>substrate</name>
    </ligand>
</feature>
<dbReference type="CDD" id="cd01398">
    <property type="entry name" value="RPI_A"/>
    <property type="match status" value="1"/>
</dbReference>
<dbReference type="Gene3D" id="3.30.70.260">
    <property type="match status" value="1"/>
</dbReference>